<comment type="caution">
    <text evidence="2">The sequence shown here is derived from an EMBL/GenBank/DDBJ whole genome shotgun (WGS) entry which is preliminary data.</text>
</comment>
<dbReference type="Proteomes" id="UP000671399">
    <property type="component" value="Unassembled WGS sequence"/>
</dbReference>
<dbReference type="EMBL" id="JAGFWR010000002">
    <property type="protein sequence ID" value="MBO4160744.1"/>
    <property type="molecule type" value="Genomic_DNA"/>
</dbReference>
<proteinExistence type="predicted"/>
<evidence type="ECO:0000313" key="3">
    <source>
        <dbReference type="Proteomes" id="UP000671399"/>
    </source>
</evidence>
<gene>
    <name evidence="2" type="ORF">JQN83_07925</name>
</gene>
<protein>
    <recommendedName>
        <fullName evidence="4">Serpin (Serine protease inhibitor)</fullName>
    </recommendedName>
</protein>
<feature type="region of interest" description="Disordered" evidence="1">
    <location>
        <begin position="168"/>
        <end position="219"/>
    </location>
</feature>
<accession>A0ABS3V550</accession>
<reference evidence="2 3" key="1">
    <citation type="submission" date="2021-03" db="EMBL/GenBank/DDBJ databases">
        <authorList>
            <person name="Lee D.-H."/>
        </authorList>
    </citation>
    <scope>NUCLEOTIDE SEQUENCE [LARGE SCALE GENOMIC DNA]</scope>
    <source>
        <strain evidence="2 3">MMS20-R2-23</strain>
    </source>
</reference>
<dbReference type="RefSeq" id="WP_208566376.1">
    <property type="nucleotide sequence ID" value="NZ_JAGFWR010000002.1"/>
</dbReference>
<dbReference type="InterPro" id="IPR042178">
    <property type="entry name" value="Serpin_sf_1"/>
</dbReference>
<name>A0ABS3V550_9ACTN</name>
<keyword evidence="3" id="KW-1185">Reference proteome</keyword>
<evidence type="ECO:0000256" key="1">
    <source>
        <dbReference type="SAM" id="MobiDB-lite"/>
    </source>
</evidence>
<dbReference type="SUPFAM" id="SSF56574">
    <property type="entry name" value="Serpins"/>
    <property type="match status" value="1"/>
</dbReference>
<organism evidence="2 3">
    <name type="scientific">Micromonospora antibiotica</name>
    <dbReference type="NCBI Taxonomy" id="2807623"/>
    <lineage>
        <taxon>Bacteria</taxon>
        <taxon>Bacillati</taxon>
        <taxon>Actinomycetota</taxon>
        <taxon>Actinomycetes</taxon>
        <taxon>Micromonosporales</taxon>
        <taxon>Micromonosporaceae</taxon>
        <taxon>Micromonospora</taxon>
    </lineage>
</organism>
<evidence type="ECO:0000313" key="2">
    <source>
        <dbReference type="EMBL" id="MBO4160744.1"/>
    </source>
</evidence>
<evidence type="ECO:0008006" key="4">
    <source>
        <dbReference type="Google" id="ProtNLM"/>
    </source>
</evidence>
<dbReference type="Gene3D" id="3.30.497.10">
    <property type="entry name" value="Antithrombin, subunit I, domain 2"/>
    <property type="match status" value="1"/>
</dbReference>
<sequence>MTTIPYTPLARYAARLHAELGDRHHVASPLGAWLLLALAAPAATGAVRAELAEVLGVDGEAAAATAAALLDHPHPLVPSATALWHRPGADTGKLAGWTDGLPRATASGPLPDQAGLDAWAREHTLGLIDRFPLTVSPRVLLALAGALATRISWATPFDLVPGAMLGPGAADLPGDERRPGTVPRPDQAHGPAGPGGDAGPGHRPAGPAGSADRGAPDSGWAGRLARALRSPEHGHRVWIAATGPAGDVAVHAAGAVERDGAGLLVLSVLADPAVPPADVLAAGYALAGAAVDGEPGRRSLFDLPLGVGPLGTLREESVRTAARGGREERHRAVLPCWSAHDEHDLTAPGLGFAAVGRALGGLLGIDVGVEARQATVAHYGRYGFEAAAVTGAFALTSLPPEGVRRTAELRFGHPYAVLAVATDHRDGEPGPWHGLPVFSAWVAEPREPSDTDLVDPVESW</sequence>
<dbReference type="InterPro" id="IPR036186">
    <property type="entry name" value="Serpin_sf"/>
</dbReference>